<keyword evidence="2" id="KW-1185">Reference proteome</keyword>
<evidence type="ECO:0000313" key="1">
    <source>
        <dbReference type="EMBL" id="KAK3080426.1"/>
    </source>
</evidence>
<evidence type="ECO:0000313" key="2">
    <source>
        <dbReference type="Proteomes" id="UP001186974"/>
    </source>
</evidence>
<comment type="caution">
    <text evidence="1">The sequence shown here is derived from an EMBL/GenBank/DDBJ whole genome shotgun (WGS) entry which is preliminary data.</text>
</comment>
<organism evidence="1 2">
    <name type="scientific">Coniosporium uncinatum</name>
    <dbReference type="NCBI Taxonomy" id="93489"/>
    <lineage>
        <taxon>Eukaryota</taxon>
        <taxon>Fungi</taxon>
        <taxon>Dikarya</taxon>
        <taxon>Ascomycota</taxon>
        <taxon>Pezizomycotina</taxon>
        <taxon>Dothideomycetes</taxon>
        <taxon>Dothideomycetes incertae sedis</taxon>
        <taxon>Coniosporium</taxon>
    </lineage>
</organism>
<protein>
    <submittedName>
        <fullName evidence="1">Uncharacterized protein</fullName>
    </submittedName>
</protein>
<dbReference type="Proteomes" id="UP001186974">
    <property type="component" value="Unassembled WGS sequence"/>
</dbReference>
<reference evidence="1" key="1">
    <citation type="submission" date="2024-09" db="EMBL/GenBank/DDBJ databases">
        <title>Black Yeasts Isolated from many extreme environments.</title>
        <authorList>
            <person name="Coleine C."/>
            <person name="Stajich J.E."/>
            <person name="Selbmann L."/>
        </authorList>
    </citation>
    <scope>NUCLEOTIDE SEQUENCE</scope>
    <source>
        <strain evidence="1">CCFEE 5737</strain>
    </source>
</reference>
<accession>A0ACC3DUT2</accession>
<name>A0ACC3DUT2_9PEZI</name>
<sequence length="181" mass="19938">MSRSKPLQSASVSEPGPPLHQIHEELRNRYKKINTSNSSLSEKHTTKAAMGVESARAFAYAAYKVPTYKVTDEGPFISSPITLPACGSSASLIHVPFKIERNGTGNLHTYFVYVYRSDLAEIAKEARSALVAAVQVRLEVMMMVNKTRSCVVIVQFGFKMSFAMYDGVLMVDAGRQLFAPV</sequence>
<gene>
    <name evidence="1" type="ORF">LTS18_001498</name>
</gene>
<proteinExistence type="predicted"/>
<dbReference type="EMBL" id="JAWDJW010000572">
    <property type="protein sequence ID" value="KAK3080426.1"/>
    <property type="molecule type" value="Genomic_DNA"/>
</dbReference>